<dbReference type="PANTHER" id="PTHR42354:SF1">
    <property type="entry name" value="C2H2-TYPE DOMAIN-CONTAINING PROTEIN"/>
    <property type="match status" value="1"/>
</dbReference>
<feature type="compositionally biased region" description="Basic residues" evidence="1">
    <location>
        <begin position="93"/>
        <end position="105"/>
    </location>
</feature>
<name>A0AAJ0G7Z9_9PEZI</name>
<keyword evidence="2" id="KW-1133">Transmembrane helix</keyword>
<evidence type="ECO:0000313" key="3">
    <source>
        <dbReference type="EMBL" id="KAK3047345.1"/>
    </source>
</evidence>
<accession>A0AAJ0G7Z9</accession>
<gene>
    <name evidence="3" type="ORF">LTR09_011217</name>
</gene>
<dbReference type="EMBL" id="JAWDJX010000063">
    <property type="protein sequence ID" value="KAK3047345.1"/>
    <property type="molecule type" value="Genomic_DNA"/>
</dbReference>
<feature type="region of interest" description="Disordered" evidence="1">
    <location>
        <begin position="65"/>
        <end position="117"/>
    </location>
</feature>
<reference evidence="3" key="1">
    <citation type="submission" date="2023-04" db="EMBL/GenBank/DDBJ databases">
        <title>Black Yeasts Isolated from many extreme environments.</title>
        <authorList>
            <person name="Coleine C."/>
            <person name="Stajich J.E."/>
            <person name="Selbmann L."/>
        </authorList>
    </citation>
    <scope>NUCLEOTIDE SEQUENCE</scope>
    <source>
        <strain evidence="3">CCFEE 5312</strain>
    </source>
</reference>
<feature type="compositionally biased region" description="Low complexity" evidence="1">
    <location>
        <begin position="78"/>
        <end position="90"/>
    </location>
</feature>
<evidence type="ECO:0000313" key="4">
    <source>
        <dbReference type="Proteomes" id="UP001271007"/>
    </source>
</evidence>
<evidence type="ECO:0000256" key="2">
    <source>
        <dbReference type="SAM" id="Phobius"/>
    </source>
</evidence>
<keyword evidence="4" id="KW-1185">Reference proteome</keyword>
<proteinExistence type="predicted"/>
<feature type="transmembrane region" description="Helical" evidence="2">
    <location>
        <begin position="16"/>
        <end position="36"/>
    </location>
</feature>
<keyword evidence="2" id="KW-0812">Transmembrane</keyword>
<keyword evidence="2" id="KW-0472">Membrane</keyword>
<evidence type="ECO:0008006" key="5">
    <source>
        <dbReference type="Google" id="ProtNLM"/>
    </source>
</evidence>
<protein>
    <recommendedName>
        <fullName evidence="5">C2H2-type domain-containing protein</fullName>
    </recommendedName>
</protein>
<organism evidence="3 4">
    <name type="scientific">Extremus antarcticus</name>
    <dbReference type="NCBI Taxonomy" id="702011"/>
    <lineage>
        <taxon>Eukaryota</taxon>
        <taxon>Fungi</taxon>
        <taxon>Dikarya</taxon>
        <taxon>Ascomycota</taxon>
        <taxon>Pezizomycotina</taxon>
        <taxon>Dothideomycetes</taxon>
        <taxon>Dothideomycetidae</taxon>
        <taxon>Mycosphaerellales</taxon>
        <taxon>Extremaceae</taxon>
        <taxon>Extremus</taxon>
    </lineage>
</organism>
<dbReference type="AlphaFoldDB" id="A0AAJ0G7Z9"/>
<comment type="caution">
    <text evidence="3">The sequence shown here is derived from an EMBL/GenBank/DDBJ whole genome shotgun (WGS) entry which is preliminary data.</text>
</comment>
<evidence type="ECO:0000256" key="1">
    <source>
        <dbReference type="SAM" id="MobiDB-lite"/>
    </source>
</evidence>
<dbReference type="Proteomes" id="UP001271007">
    <property type="component" value="Unassembled WGS sequence"/>
</dbReference>
<dbReference type="PANTHER" id="PTHR42354">
    <property type="entry name" value="C2H2-TYPE DOMAIN-CONTAINING PROTEIN"/>
    <property type="match status" value="1"/>
</dbReference>
<feature type="compositionally biased region" description="Basic and acidic residues" evidence="1">
    <location>
        <begin position="65"/>
        <end position="77"/>
    </location>
</feature>
<sequence length="382" mass="43753">MNYANMIEEKNLKKSFIIATLVSTVIGTFTTSLNFYDRVQEKKAQRKQNKVDDGQNEEIRQLREEIKKNSSRIKDKGSSSGSRSRSTSQSRDGRRRRKGGKRRRSVGYEDEEDFHRSAARSRAMIEREYDENYLRLGQRYAQGDVITENKLQAQIITLQQAVINVLQEALMDGRSLTKADIHRLVGAQERARDGSLEALRGQYDRLLPAAYEEKRLRIEGPRSGDARIQRQLTLPAAVPEREEFSPPKRVMSLPVQQASEELYCGYSRDLQASRVALGPSFAASGSCRCPDCGVRIPVSKLDVWTFEVRIPVGDDRLEKRIYEMDARLVVKSHTSYGDYACVLCSRERELDCICKSVDVLVEHLGRVHTSEEFEREKDMHRV</sequence>